<feature type="transmembrane region" description="Helical" evidence="1">
    <location>
        <begin position="12"/>
        <end position="32"/>
    </location>
</feature>
<comment type="caution">
    <text evidence="2">The sequence shown here is derived from an EMBL/GenBank/DDBJ whole genome shotgun (WGS) entry which is preliminary data.</text>
</comment>
<keyword evidence="1" id="KW-1133">Transmembrane helix</keyword>
<feature type="transmembrane region" description="Helical" evidence="1">
    <location>
        <begin position="83"/>
        <end position="104"/>
    </location>
</feature>
<sequence length="161" mass="18560">MFNAYYVLKYFHIISSLLMIGTGFGSALYVFLANRSGSLQAQYFANRTVVFLDWVITTPTVIIQPITGIMLAHIMKMSLLSDWFLNIYLMYIIVGAAWLPVVWLQVKMKQMTDQAVHNNEPLNPKYKCYQRTWEILGYIGFSGAMIIFFLMVTKMPLISFS</sequence>
<reference evidence="3" key="1">
    <citation type="journal article" date="2019" name="Int. J. Syst. Evol. Microbiol.">
        <title>The Global Catalogue of Microorganisms (GCM) 10K type strain sequencing project: providing services to taxonomists for standard genome sequencing and annotation.</title>
        <authorList>
            <consortium name="The Broad Institute Genomics Platform"/>
            <consortium name="The Broad Institute Genome Sequencing Center for Infectious Disease"/>
            <person name="Wu L."/>
            <person name="Ma J."/>
        </authorList>
    </citation>
    <scope>NUCLEOTIDE SEQUENCE [LARGE SCALE GENOMIC DNA]</scope>
    <source>
        <strain evidence="3">JCM 18424</strain>
    </source>
</reference>
<keyword evidence="1" id="KW-0812">Transmembrane</keyword>
<dbReference type="InterPro" id="IPR018729">
    <property type="entry name" value="DUF2269_transmembrane"/>
</dbReference>
<dbReference type="EMBL" id="BAABKE010000004">
    <property type="protein sequence ID" value="GAA5099925.1"/>
    <property type="molecule type" value="Genomic_DNA"/>
</dbReference>
<gene>
    <name evidence="2" type="ORF">GCM10023338_14100</name>
</gene>
<evidence type="ECO:0000256" key="1">
    <source>
        <dbReference type="SAM" id="Phobius"/>
    </source>
</evidence>
<dbReference type="Proteomes" id="UP001500631">
    <property type="component" value="Unassembled WGS sequence"/>
</dbReference>
<feature type="transmembrane region" description="Helical" evidence="1">
    <location>
        <begin position="135"/>
        <end position="153"/>
    </location>
</feature>
<dbReference type="RefSeq" id="WP_077925494.1">
    <property type="nucleotide sequence ID" value="NZ_BAABKE010000004.1"/>
</dbReference>
<accession>A0ABP9MPS7</accession>
<evidence type="ECO:0000313" key="2">
    <source>
        <dbReference type="EMBL" id="GAA5099925.1"/>
    </source>
</evidence>
<name>A0ABP9MPS7_9GAMM</name>
<dbReference type="Pfam" id="PF10027">
    <property type="entry name" value="DUF2269"/>
    <property type="match status" value="1"/>
</dbReference>
<keyword evidence="1" id="KW-0472">Membrane</keyword>
<proteinExistence type="predicted"/>
<evidence type="ECO:0000313" key="3">
    <source>
        <dbReference type="Proteomes" id="UP001500631"/>
    </source>
</evidence>
<keyword evidence="3" id="KW-1185">Reference proteome</keyword>
<feature type="transmembrane region" description="Helical" evidence="1">
    <location>
        <begin position="44"/>
        <end position="63"/>
    </location>
</feature>
<protein>
    <submittedName>
        <fullName evidence="2">DUF2269 family protein</fullName>
    </submittedName>
</protein>
<organism evidence="2 3">
    <name type="scientific">Wohlfahrtiimonas larvae</name>
    <dbReference type="NCBI Taxonomy" id="1157986"/>
    <lineage>
        <taxon>Bacteria</taxon>
        <taxon>Pseudomonadati</taxon>
        <taxon>Pseudomonadota</taxon>
        <taxon>Gammaproteobacteria</taxon>
        <taxon>Cardiobacteriales</taxon>
        <taxon>Ignatzschineriaceae</taxon>
        <taxon>Wohlfahrtiimonas</taxon>
    </lineage>
</organism>